<dbReference type="RefSeq" id="WP_207365390.1">
    <property type="nucleotide sequence ID" value="NZ_JAFMYV010000007.1"/>
</dbReference>
<name>A0A939GJY9_9BACT</name>
<comment type="cofactor">
    <cofactor evidence="8">
        <name>Mg(2+)</name>
        <dbReference type="ChEBI" id="CHEBI:18420"/>
    </cofactor>
</comment>
<dbReference type="EMBL" id="JAFMYV010000007">
    <property type="protein sequence ID" value="MBO0937847.1"/>
    <property type="molecule type" value="Genomic_DNA"/>
</dbReference>
<keyword evidence="6 8" id="KW-0594">Phospholipid biosynthesis</keyword>
<keyword evidence="10" id="KW-1185">Reference proteome</keyword>
<accession>A0A939GJY9</accession>
<dbReference type="NCBIfam" id="TIGR01768">
    <property type="entry name" value="GGGP-family"/>
    <property type="match status" value="1"/>
</dbReference>
<feature type="binding site" evidence="8">
    <location>
        <position position="42"/>
    </location>
    <ligand>
        <name>Mg(2+)</name>
        <dbReference type="ChEBI" id="CHEBI:18420"/>
    </ligand>
</feature>
<keyword evidence="4 8" id="KW-0460">Magnesium</keyword>
<feature type="binding site" evidence="8">
    <location>
        <begin position="244"/>
        <end position="245"/>
    </location>
    <ligand>
        <name>sn-glycerol 1-phosphate</name>
        <dbReference type="ChEBI" id="CHEBI:57685"/>
    </ligand>
</feature>
<evidence type="ECO:0000256" key="6">
    <source>
        <dbReference type="ARBA" id="ARBA00023209"/>
    </source>
</evidence>
<feature type="binding site" evidence="8">
    <location>
        <position position="71"/>
    </location>
    <ligand>
        <name>Mg(2+)</name>
        <dbReference type="ChEBI" id="CHEBI:18420"/>
    </ligand>
</feature>
<dbReference type="GO" id="GO:0120536">
    <property type="term" value="F:heptaprenylglyceryl phosphate synthase activity"/>
    <property type="evidence" value="ECO:0007669"/>
    <property type="project" value="UniProtKB-ARBA"/>
</dbReference>
<comment type="caution">
    <text evidence="9">The sequence shown here is derived from an EMBL/GenBank/DDBJ whole genome shotgun (WGS) entry which is preliminary data.</text>
</comment>
<evidence type="ECO:0000256" key="4">
    <source>
        <dbReference type="ARBA" id="ARBA00022842"/>
    </source>
</evidence>
<comment type="similarity">
    <text evidence="8">Belongs to the GGGP/HepGP synthase family. Group II subfamily.</text>
</comment>
<evidence type="ECO:0000256" key="8">
    <source>
        <dbReference type="HAMAP-Rule" id="MF_00112"/>
    </source>
</evidence>
<proteinExistence type="inferred from homology"/>
<evidence type="ECO:0000256" key="2">
    <source>
        <dbReference type="ARBA" id="ARBA00022679"/>
    </source>
</evidence>
<dbReference type="Gene3D" id="3.20.20.390">
    <property type="entry name" value="FMN-linked oxidoreductases"/>
    <property type="match status" value="1"/>
</dbReference>
<dbReference type="GO" id="GO:0046474">
    <property type="term" value="P:glycerophospholipid biosynthetic process"/>
    <property type="evidence" value="ECO:0007669"/>
    <property type="project" value="UniProtKB-UniRule"/>
</dbReference>
<comment type="caution">
    <text evidence="8">Lacks conserved residue(s) required for the propagation of feature annotation.</text>
</comment>
<dbReference type="EC" id="2.5.1.41" evidence="8"/>
<dbReference type="InterPro" id="IPR008205">
    <property type="entry name" value="GGGP_HepGP_synthase"/>
</dbReference>
<evidence type="ECO:0000256" key="5">
    <source>
        <dbReference type="ARBA" id="ARBA00023098"/>
    </source>
</evidence>
<dbReference type="AlphaFoldDB" id="A0A939GJY9"/>
<keyword evidence="5 8" id="KW-0443">Lipid metabolism</keyword>
<keyword evidence="7 8" id="KW-1208">Phospholipid metabolism</keyword>
<protein>
    <recommendedName>
        <fullName evidence="8">Geranylgeranylglyceryl phosphate synthase</fullName>
        <shortName evidence="8">GGGP synthase</shortName>
        <shortName evidence="8">GGGPS</shortName>
        <ecNumber evidence="8">2.5.1.41</ecNumber>
    </recommendedName>
    <alternativeName>
        <fullName evidence="8">(S)-3-O-geranylgeranylglyceryl phosphate synthase</fullName>
    </alternativeName>
    <alternativeName>
        <fullName evidence="8">Phosphoglycerol geranylgeranyltransferase</fullName>
    </alternativeName>
</protein>
<gene>
    <name evidence="9" type="ORF">J2I47_14910</name>
</gene>
<dbReference type="Proteomes" id="UP000664034">
    <property type="component" value="Unassembled WGS sequence"/>
</dbReference>
<dbReference type="SUPFAM" id="SSF51395">
    <property type="entry name" value="FMN-linked oxidoreductases"/>
    <property type="match status" value="1"/>
</dbReference>
<dbReference type="PANTHER" id="PTHR40029:SF2">
    <property type="entry name" value="HEPTAPRENYLGLYCERYL PHOSPHATE SYNTHASE"/>
    <property type="match status" value="1"/>
</dbReference>
<dbReference type="NCBIfam" id="NF003198">
    <property type="entry name" value="PRK04169.1-2"/>
    <property type="match status" value="1"/>
</dbReference>
<keyword evidence="3 8" id="KW-0479">Metal-binding</keyword>
<dbReference type="InterPro" id="IPR038597">
    <property type="entry name" value="GGGP/HepGP_synthase_sf"/>
</dbReference>
<comment type="function">
    <text evidence="8">Prenyltransferase that catalyzes the transfer of the geranylgeranyl moiety of geranylgeranyl diphosphate (GGPP) to the C3 hydroxyl of sn-glycerol-1-phosphate (G1P).</text>
</comment>
<dbReference type="GO" id="GO:0047294">
    <property type="term" value="F:phosphoglycerol geranylgeranyltransferase activity"/>
    <property type="evidence" value="ECO:0007669"/>
    <property type="project" value="UniProtKB-UniRule"/>
</dbReference>
<evidence type="ECO:0000256" key="7">
    <source>
        <dbReference type="ARBA" id="ARBA00023264"/>
    </source>
</evidence>
<dbReference type="Pfam" id="PF01884">
    <property type="entry name" value="PcrB"/>
    <property type="match status" value="1"/>
</dbReference>
<feature type="binding site" evidence="8">
    <location>
        <begin position="191"/>
        <end position="197"/>
    </location>
    <ligand>
        <name>sn-glycerol 1-phosphate</name>
        <dbReference type="ChEBI" id="CHEBI:57685"/>
    </ligand>
</feature>
<evidence type="ECO:0000313" key="9">
    <source>
        <dbReference type="EMBL" id="MBO0937847.1"/>
    </source>
</evidence>
<keyword evidence="2 8" id="KW-0808">Transferase</keyword>
<dbReference type="HAMAP" id="MF_00112">
    <property type="entry name" value="GGGP_HepGP_synthase"/>
    <property type="match status" value="1"/>
</dbReference>
<keyword evidence="1 8" id="KW-0444">Lipid biosynthesis</keyword>
<evidence type="ECO:0000256" key="3">
    <source>
        <dbReference type="ARBA" id="ARBA00022723"/>
    </source>
</evidence>
<evidence type="ECO:0000256" key="1">
    <source>
        <dbReference type="ARBA" id="ARBA00022516"/>
    </source>
</evidence>
<dbReference type="GO" id="GO:0000287">
    <property type="term" value="F:magnesium ion binding"/>
    <property type="evidence" value="ECO:0007669"/>
    <property type="project" value="UniProtKB-UniRule"/>
</dbReference>
<organism evidence="9 10">
    <name type="scientific">Fibrella rubiginis</name>
    <dbReference type="NCBI Taxonomy" id="2817060"/>
    <lineage>
        <taxon>Bacteria</taxon>
        <taxon>Pseudomonadati</taxon>
        <taxon>Bacteroidota</taxon>
        <taxon>Cytophagia</taxon>
        <taxon>Cytophagales</taxon>
        <taxon>Spirosomataceae</taxon>
        <taxon>Fibrella</taxon>
    </lineage>
</organism>
<comment type="catalytic activity">
    <reaction evidence="8">
        <text>sn-glycerol 1-phosphate + (2E,6E,10E)-geranylgeranyl diphosphate = sn-3-O-(geranylgeranyl)glycerol 1-phosphate + diphosphate</text>
        <dbReference type="Rhea" id="RHEA:23404"/>
        <dbReference type="ChEBI" id="CHEBI:33019"/>
        <dbReference type="ChEBI" id="CHEBI:57677"/>
        <dbReference type="ChEBI" id="CHEBI:57685"/>
        <dbReference type="ChEBI" id="CHEBI:58756"/>
        <dbReference type="EC" id="2.5.1.41"/>
    </reaction>
</comment>
<dbReference type="InterPro" id="IPR039074">
    <property type="entry name" value="GGGP/HepGP_synthase_I"/>
</dbReference>
<reference evidence="9" key="1">
    <citation type="submission" date="2021-03" db="EMBL/GenBank/DDBJ databases">
        <title>Fibrella sp. HMF5335 genome sequencing and assembly.</title>
        <authorList>
            <person name="Kang H."/>
            <person name="Kim H."/>
            <person name="Bae S."/>
            <person name="Joh K."/>
        </authorList>
    </citation>
    <scope>NUCLEOTIDE SEQUENCE</scope>
    <source>
        <strain evidence="9">HMF5335</strain>
    </source>
</reference>
<evidence type="ECO:0000313" key="10">
    <source>
        <dbReference type="Proteomes" id="UP000664034"/>
    </source>
</evidence>
<feature type="binding site" evidence="8">
    <location>
        <begin position="222"/>
        <end position="223"/>
    </location>
    <ligand>
        <name>sn-glycerol 1-phosphate</name>
        <dbReference type="ChEBI" id="CHEBI:57685"/>
    </ligand>
</feature>
<sequence>MQSIPQQNPLNPSITKKHPFSLLATLTKRRQEGRKSLAVLLDPDKVEQYDFVDTVSRAVRHQADFFFVGGSLITDYVQRDMIATIRKLTDTPIILFPGNAAHIEPSADSLLLLSLISGRNAEFLIGQHVVAAPLLKRSGLDIVSTAYMLVDGEAQTTVSYISNTTPLPHDKPGVAACTAMAGELLGLKLTYLDAGSGARRAVPAALIAAVRAAVDTPIAVGGGINSGEKAYEALAAGADLIVVGNGIEQNSDLLPELTAALAAFNSKIPIVNESL</sequence>
<dbReference type="PANTHER" id="PTHR40029">
    <property type="match status" value="1"/>
</dbReference>